<sequence length="64" mass="6867">MNRTARSSFFPGTPRPAGLVSDIPSRPYWGPGRAGTIAGIVVRFVVFLVRGAAVFRADSGFSRI</sequence>
<gene>
    <name evidence="1" type="ORF">J5A53_03580</name>
    <name evidence="2" type="ORF">NCTC12967_02395</name>
</gene>
<protein>
    <submittedName>
        <fullName evidence="2">Uncharacterized protein</fullName>
    </submittedName>
</protein>
<dbReference type="EMBL" id="CP072385">
    <property type="protein sequence ID" value="QUC11788.1"/>
    <property type="molecule type" value="Genomic_DNA"/>
</dbReference>
<dbReference type="Proteomes" id="UP000273044">
    <property type="component" value="Chromosome"/>
</dbReference>
<organism evidence="2 3">
    <name type="scientific">Arachnia propionica</name>
    <dbReference type="NCBI Taxonomy" id="1750"/>
    <lineage>
        <taxon>Bacteria</taxon>
        <taxon>Bacillati</taxon>
        <taxon>Actinomycetota</taxon>
        <taxon>Actinomycetes</taxon>
        <taxon>Propionibacteriales</taxon>
        <taxon>Propionibacteriaceae</taxon>
        <taxon>Arachnia</taxon>
    </lineage>
</organism>
<dbReference type="AlphaFoldDB" id="A0A3N4CZU1"/>
<keyword evidence="3" id="KW-1185">Reference proteome</keyword>
<evidence type="ECO:0000313" key="1">
    <source>
        <dbReference type="EMBL" id="QUC11788.1"/>
    </source>
</evidence>
<dbReference type="RefSeq" id="WP_014847436.1">
    <property type="nucleotide sequence ID" value="NZ_CAJZDL010000015.1"/>
</dbReference>
<accession>A0A3N4CZU1</accession>
<proteinExistence type="predicted"/>
<reference evidence="1" key="2">
    <citation type="submission" date="2021-03" db="EMBL/GenBank/DDBJ databases">
        <title>Human Oral Microbial Genomes.</title>
        <authorList>
            <person name="Johnston C.D."/>
            <person name="Chen T."/>
            <person name="Dewhirst F.E."/>
        </authorList>
    </citation>
    <scope>NUCLEOTIDE SEQUENCE</scope>
    <source>
        <strain evidence="1">F0714</strain>
    </source>
</reference>
<dbReference type="GeneID" id="64407835"/>
<name>A0A3N4CZU1_9ACTN</name>
<reference evidence="2 3" key="1">
    <citation type="submission" date="2018-12" db="EMBL/GenBank/DDBJ databases">
        <authorList>
            <consortium name="Pathogen Informatics"/>
        </authorList>
    </citation>
    <scope>NUCLEOTIDE SEQUENCE [LARGE SCALE GENOMIC DNA]</scope>
    <source>
        <strain evidence="2 3">NCTC12967</strain>
    </source>
</reference>
<evidence type="ECO:0000313" key="2">
    <source>
        <dbReference type="EMBL" id="VEH71085.1"/>
    </source>
</evidence>
<dbReference type="Proteomes" id="UP000677180">
    <property type="component" value="Chromosome"/>
</dbReference>
<dbReference type="OrthoDB" id="193898at2"/>
<dbReference type="EMBL" id="LR134406">
    <property type="protein sequence ID" value="VEH71085.1"/>
    <property type="molecule type" value="Genomic_DNA"/>
</dbReference>
<evidence type="ECO:0000313" key="3">
    <source>
        <dbReference type="Proteomes" id="UP000273044"/>
    </source>
</evidence>